<dbReference type="EMBL" id="QRGO01000002">
    <property type="protein sequence ID" value="RDV01785.1"/>
    <property type="molecule type" value="Genomic_DNA"/>
</dbReference>
<sequence length="150" mass="15936">MQFPNFKTATLAAAVLLGSSLLAGAQAAMPVAGTWLSADGGTKVRVSDCGGNKLCGKVVWLNEPIDRDTGKPKTDKRNSDPAKRARPLLGVQVVNGMTPSGDNKWSGQIYNADDGKIYQAHVKLVSDNAMQVQGCVLGFLCKSQTWTRAD</sequence>
<feature type="domain" description="DUF2147" evidence="3">
    <location>
        <begin position="33"/>
        <end position="148"/>
    </location>
</feature>
<organism evidence="4 5">
    <name type="scientific">Undibacter mobilis</name>
    <dbReference type="NCBI Taxonomy" id="2292256"/>
    <lineage>
        <taxon>Bacteria</taxon>
        <taxon>Pseudomonadati</taxon>
        <taxon>Pseudomonadota</taxon>
        <taxon>Alphaproteobacteria</taxon>
        <taxon>Hyphomicrobiales</taxon>
        <taxon>Nitrobacteraceae</taxon>
        <taxon>Undibacter</taxon>
    </lineage>
</organism>
<dbReference type="PANTHER" id="PTHR36919">
    <property type="entry name" value="BLR1215 PROTEIN"/>
    <property type="match status" value="1"/>
</dbReference>
<dbReference type="Gene3D" id="2.40.128.520">
    <property type="match status" value="1"/>
</dbReference>
<feature type="compositionally biased region" description="Basic and acidic residues" evidence="1">
    <location>
        <begin position="66"/>
        <end position="83"/>
    </location>
</feature>
<dbReference type="PANTHER" id="PTHR36919:SF2">
    <property type="entry name" value="BLL6627 PROTEIN"/>
    <property type="match status" value="1"/>
</dbReference>
<feature type="signal peptide" evidence="2">
    <location>
        <begin position="1"/>
        <end position="27"/>
    </location>
</feature>
<name>A0A371B2H2_9BRAD</name>
<dbReference type="RefSeq" id="WP_115517909.1">
    <property type="nucleotide sequence ID" value="NZ_QRGO01000002.1"/>
</dbReference>
<evidence type="ECO:0000313" key="4">
    <source>
        <dbReference type="EMBL" id="RDV01785.1"/>
    </source>
</evidence>
<proteinExistence type="predicted"/>
<feature type="region of interest" description="Disordered" evidence="1">
    <location>
        <begin position="66"/>
        <end position="85"/>
    </location>
</feature>
<dbReference type="OrthoDB" id="9811671at2"/>
<dbReference type="AlphaFoldDB" id="A0A371B2H2"/>
<dbReference type="Proteomes" id="UP000263993">
    <property type="component" value="Unassembled WGS sequence"/>
</dbReference>
<keyword evidence="2" id="KW-0732">Signal</keyword>
<evidence type="ECO:0000259" key="3">
    <source>
        <dbReference type="Pfam" id="PF09917"/>
    </source>
</evidence>
<feature type="chain" id="PRO_5016760946" evidence="2">
    <location>
        <begin position="28"/>
        <end position="150"/>
    </location>
</feature>
<keyword evidence="5" id="KW-1185">Reference proteome</keyword>
<dbReference type="InterPro" id="IPR019223">
    <property type="entry name" value="DUF2147"/>
</dbReference>
<gene>
    <name evidence="4" type="ORF">DXH78_14200</name>
</gene>
<evidence type="ECO:0000313" key="5">
    <source>
        <dbReference type="Proteomes" id="UP000263993"/>
    </source>
</evidence>
<evidence type="ECO:0000256" key="2">
    <source>
        <dbReference type="SAM" id="SignalP"/>
    </source>
</evidence>
<reference evidence="5" key="1">
    <citation type="submission" date="2018-08" db="EMBL/GenBank/DDBJ databases">
        <authorList>
            <person name="Kim S.-J."/>
            <person name="Jung G.-Y."/>
        </authorList>
    </citation>
    <scope>NUCLEOTIDE SEQUENCE [LARGE SCALE GENOMIC DNA]</scope>
    <source>
        <strain evidence="5">GY_H</strain>
    </source>
</reference>
<comment type="caution">
    <text evidence="4">The sequence shown here is derived from an EMBL/GenBank/DDBJ whole genome shotgun (WGS) entry which is preliminary data.</text>
</comment>
<accession>A0A371B2H2</accession>
<evidence type="ECO:0000256" key="1">
    <source>
        <dbReference type="SAM" id="MobiDB-lite"/>
    </source>
</evidence>
<protein>
    <submittedName>
        <fullName evidence="4">DUF2147 domain-containing protein</fullName>
    </submittedName>
</protein>
<dbReference type="Pfam" id="PF09917">
    <property type="entry name" value="DUF2147"/>
    <property type="match status" value="1"/>
</dbReference>